<reference evidence="8 9" key="1">
    <citation type="journal article" date="2015" name="Genome Announc.">
        <title>Complete Genome Sequence of the Type Strain Corynebacterium testudinoris DSM 44614, Recovered from Necrotic Lesions in the Mouth of a Tortoise.</title>
        <authorList>
            <person name="Ruckert C."/>
            <person name="Kriete M."/>
            <person name="Jaenicke S."/>
            <person name="Winkler A."/>
            <person name="Tauch A."/>
        </authorList>
    </citation>
    <scope>NUCLEOTIDE SEQUENCE [LARGE SCALE GENOMIC DNA]</scope>
    <source>
        <strain evidence="8 9">DSM 44614</strain>
    </source>
</reference>
<keyword evidence="4" id="KW-0274">FAD</keyword>
<evidence type="ECO:0000313" key="8">
    <source>
        <dbReference type="EMBL" id="AKK07637.1"/>
    </source>
</evidence>
<dbReference type="PATRIC" id="fig|136857.5.peg.167"/>
<dbReference type="PANTHER" id="PTHR43004:SF19">
    <property type="entry name" value="BINDING MONOOXYGENASE, PUTATIVE (JCVI)-RELATED"/>
    <property type="match status" value="1"/>
</dbReference>
<dbReference type="CDD" id="cd02979">
    <property type="entry name" value="PHOX_C"/>
    <property type="match status" value="1"/>
</dbReference>
<dbReference type="OrthoDB" id="8670884at2"/>
<feature type="domain" description="Phenol hydroxylase-like C-terminal dimerisation" evidence="7">
    <location>
        <begin position="444"/>
        <end position="627"/>
    </location>
</feature>
<organism evidence="8 9">
    <name type="scientific">Corynebacterium testudinoris</name>
    <dbReference type="NCBI Taxonomy" id="136857"/>
    <lineage>
        <taxon>Bacteria</taxon>
        <taxon>Bacillati</taxon>
        <taxon>Actinomycetota</taxon>
        <taxon>Actinomycetes</taxon>
        <taxon>Mycobacteriales</taxon>
        <taxon>Corynebacteriaceae</taxon>
        <taxon>Corynebacterium</taxon>
    </lineage>
</organism>
<keyword evidence="9" id="KW-1185">Reference proteome</keyword>
<dbReference type="EC" id="1.14.13.7" evidence="8"/>
<evidence type="ECO:0000259" key="7">
    <source>
        <dbReference type="Pfam" id="PF07976"/>
    </source>
</evidence>
<reference evidence="9" key="2">
    <citation type="submission" date="2015-05" db="EMBL/GenBank/DDBJ databases">
        <title>Complete genome sequence of Corynebacterium testudinoris DSM 44614, recovered from necrotic lesions in the mouth of a tortoise.</title>
        <authorList>
            <person name="Ruckert C."/>
            <person name="Albersmeier A."/>
            <person name="Winkler A."/>
            <person name="Tauch A."/>
        </authorList>
    </citation>
    <scope>NUCLEOTIDE SEQUENCE [LARGE SCALE GENOMIC DNA]</scope>
    <source>
        <strain evidence="9">DSM 44614</strain>
    </source>
</reference>
<dbReference type="PRINTS" id="PR00420">
    <property type="entry name" value="RNGMNOXGNASE"/>
</dbReference>
<dbReference type="SUPFAM" id="SSF51905">
    <property type="entry name" value="FAD/NAD(P)-binding domain"/>
    <property type="match status" value="1"/>
</dbReference>
<comment type="similarity">
    <text evidence="2">Belongs to the PheA/TfdB FAD monooxygenase family.</text>
</comment>
<comment type="cofactor">
    <cofactor evidence="1">
        <name>FAD</name>
        <dbReference type="ChEBI" id="CHEBI:57692"/>
    </cofactor>
</comment>
<keyword evidence="3" id="KW-0285">Flavoprotein</keyword>
<dbReference type="KEGG" id="cted:CTEST_00855"/>
<dbReference type="STRING" id="136857.CTEST_00855"/>
<dbReference type="Gene3D" id="3.40.30.20">
    <property type="match status" value="1"/>
</dbReference>
<keyword evidence="5 8" id="KW-0560">Oxidoreductase</keyword>
<dbReference type="InterPro" id="IPR038220">
    <property type="entry name" value="PHOX_C_sf"/>
</dbReference>
<evidence type="ECO:0000313" key="9">
    <source>
        <dbReference type="Proteomes" id="UP000035540"/>
    </source>
</evidence>
<dbReference type="Pfam" id="PF01494">
    <property type="entry name" value="FAD_binding_3"/>
    <property type="match status" value="1"/>
</dbReference>
<dbReference type="InterPro" id="IPR002938">
    <property type="entry name" value="FAD-bd"/>
</dbReference>
<name>A0A0G3H921_9CORY</name>
<proteinExistence type="inferred from homology"/>
<dbReference type="InterPro" id="IPR050641">
    <property type="entry name" value="RIFMO-like"/>
</dbReference>
<dbReference type="InterPro" id="IPR036188">
    <property type="entry name" value="FAD/NAD-bd_sf"/>
</dbReference>
<dbReference type="InterPro" id="IPR012941">
    <property type="entry name" value="Phe_hydrox_C_dim_dom"/>
</dbReference>
<dbReference type="EMBL" id="CP011545">
    <property type="protein sequence ID" value="AKK07637.1"/>
    <property type="molecule type" value="Genomic_DNA"/>
</dbReference>
<accession>A0A0G3H921</accession>
<sequence length="629" mass="70699">MQFHHYGYVSENPRHHAPAGIGVDRPDELPDTMDVLIIGSGPAGMIAAAQLSMFPNVHTRLVERRPHRLGLGQADGIQARSVETFQAFGFATEITDEAYRITEMSFWNQDPEHPENIIRTGRPIDDEFGISEFPHLIVNQARVLDYFARFAANSPSQLTPDYGWEFVGLQISDDPENEEYPVTVELKRTMPDEEEYSRFVRTRYVIGSDGARSQVRRSINRKLQGDAANHAWGVMDVLANSDFPDIRTKCAIHSKHGSILHIPREGGYLFRMYVDLGVVPAGDQGAIRNTPLEAVIRKANEITHPYYVDVKEVAWHSIYEVGHRLVDAFDDVDLDINPDGHPRIFLTGDACHTHSAKAGQGMNVSMQDGFNIGWKLGHVLDGRASEELLRTYSGERQPAAQNLIDFDKEWSTLMATPLDQLEDPAAIEKYYVEAEEFAAGFLTTYEQNLITGGTEHQDLATGFPIGRRFKSHRAMRRCDANVLHLGHQHYADGRWRIYAFADTPAPGQPSKLTDWAHWLHESADSPVRAHTPADGDENAYFDVKVIYQQHYHDFDVTDAPAAFRPQVGPHRLKNLENVWSALKEEDIFDARGISREGAVIVVRPDQYVAAVLPLDDTQALADFFAPILG</sequence>
<dbReference type="GO" id="GO:0071949">
    <property type="term" value="F:FAD binding"/>
    <property type="evidence" value="ECO:0007669"/>
    <property type="project" value="InterPro"/>
</dbReference>
<dbReference type="SUPFAM" id="SSF54373">
    <property type="entry name" value="FAD-linked reductases, C-terminal domain"/>
    <property type="match status" value="1"/>
</dbReference>
<evidence type="ECO:0000259" key="6">
    <source>
        <dbReference type="Pfam" id="PF01494"/>
    </source>
</evidence>
<protein>
    <submittedName>
        <fullName evidence="8">2-polyprenyl-6-methoxyphenol hydroxylase-like oxidoreductase</fullName>
        <ecNumber evidence="8">1.14.13.7</ecNumber>
    </submittedName>
</protein>
<evidence type="ECO:0000256" key="4">
    <source>
        <dbReference type="ARBA" id="ARBA00022827"/>
    </source>
</evidence>
<evidence type="ECO:0000256" key="2">
    <source>
        <dbReference type="ARBA" id="ARBA00007801"/>
    </source>
</evidence>
<feature type="domain" description="FAD-binding" evidence="6">
    <location>
        <begin position="33"/>
        <end position="406"/>
    </location>
</feature>
<dbReference type="Pfam" id="PF07976">
    <property type="entry name" value="Phe_hydrox_dim"/>
    <property type="match status" value="1"/>
</dbReference>
<dbReference type="Proteomes" id="UP000035540">
    <property type="component" value="Chromosome"/>
</dbReference>
<evidence type="ECO:0000256" key="5">
    <source>
        <dbReference type="ARBA" id="ARBA00023002"/>
    </source>
</evidence>
<dbReference type="Gene3D" id="3.50.50.60">
    <property type="entry name" value="FAD/NAD(P)-binding domain"/>
    <property type="match status" value="1"/>
</dbReference>
<dbReference type="SUPFAM" id="SSF52833">
    <property type="entry name" value="Thioredoxin-like"/>
    <property type="match status" value="1"/>
</dbReference>
<dbReference type="RefSeq" id="WP_047252127.1">
    <property type="nucleotide sequence ID" value="NZ_CP011545.1"/>
</dbReference>
<dbReference type="PANTHER" id="PTHR43004">
    <property type="entry name" value="TRK SYSTEM POTASSIUM UPTAKE PROTEIN"/>
    <property type="match status" value="1"/>
</dbReference>
<dbReference type="AlphaFoldDB" id="A0A0G3H921"/>
<evidence type="ECO:0000256" key="3">
    <source>
        <dbReference type="ARBA" id="ARBA00022630"/>
    </source>
</evidence>
<dbReference type="NCBIfam" id="NF006144">
    <property type="entry name" value="PRK08294.1"/>
    <property type="match status" value="1"/>
</dbReference>
<dbReference type="InterPro" id="IPR036249">
    <property type="entry name" value="Thioredoxin-like_sf"/>
</dbReference>
<gene>
    <name evidence="8" type="ORF">CTEST_00855</name>
</gene>
<dbReference type="GO" id="GO:0018662">
    <property type="term" value="F:phenol 2-monooxygenase activity"/>
    <property type="evidence" value="ECO:0007669"/>
    <property type="project" value="UniProtKB-EC"/>
</dbReference>
<dbReference type="Gene3D" id="3.30.9.10">
    <property type="entry name" value="D-Amino Acid Oxidase, subunit A, domain 2"/>
    <property type="match status" value="1"/>
</dbReference>
<evidence type="ECO:0000256" key="1">
    <source>
        <dbReference type="ARBA" id="ARBA00001974"/>
    </source>
</evidence>